<name>A0ABQ3R442_STRRR</name>
<protein>
    <submittedName>
        <fullName evidence="2">Uncharacterized protein</fullName>
    </submittedName>
</protein>
<comment type="caution">
    <text evidence="2">The sequence shown here is derived from an EMBL/GenBank/DDBJ whole genome shotgun (WGS) entry which is preliminary data.</text>
</comment>
<dbReference type="Proteomes" id="UP000646738">
    <property type="component" value="Unassembled WGS sequence"/>
</dbReference>
<feature type="region of interest" description="Disordered" evidence="1">
    <location>
        <begin position="1"/>
        <end position="80"/>
    </location>
</feature>
<accession>A0ABQ3R442</accession>
<evidence type="ECO:0000256" key="1">
    <source>
        <dbReference type="SAM" id="MobiDB-lite"/>
    </source>
</evidence>
<feature type="compositionally biased region" description="Acidic residues" evidence="1">
    <location>
        <begin position="24"/>
        <end position="33"/>
    </location>
</feature>
<sequence length="80" mass="8460">MVQHRITVQTARPEPPAPAGAPDTLDEAADDMTTDPLSGCGTTGRVAGAGGRGRRDRSPGPVAAGRDGWPGRWRVARREW</sequence>
<dbReference type="EMBL" id="BNEA01000001">
    <property type="protein sequence ID" value="GHI50626.1"/>
    <property type="molecule type" value="Genomic_DNA"/>
</dbReference>
<evidence type="ECO:0000313" key="2">
    <source>
        <dbReference type="EMBL" id="GHI50626.1"/>
    </source>
</evidence>
<proteinExistence type="predicted"/>
<reference evidence="3" key="1">
    <citation type="submission" date="2023-07" db="EMBL/GenBank/DDBJ databases">
        <title>Whole genome shotgun sequence of Streptomyces achromogenes subsp. rubradiris NBRC 14000.</title>
        <authorList>
            <person name="Komaki H."/>
            <person name="Tamura T."/>
        </authorList>
    </citation>
    <scope>NUCLEOTIDE SEQUENCE [LARGE SCALE GENOMIC DNA]</scope>
    <source>
        <strain evidence="3">NBRC 14000</strain>
    </source>
</reference>
<evidence type="ECO:0000313" key="3">
    <source>
        <dbReference type="Proteomes" id="UP000646738"/>
    </source>
</evidence>
<gene>
    <name evidence="2" type="ORF">Srubr_04720</name>
</gene>
<organism evidence="2 3">
    <name type="scientific">Streptomyces rubradiris</name>
    <name type="common">Streptomyces achromogenes subsp. rubradiris</name>
    <dbReference type="NCBI Taxonomy" id="285531"/>
    <lineage>
        <taxon>Bacteria</taxon>
        <taxon>Bacillati</taxon>
        <taxon>Actinomycetota</taxon>
        <taxon>Actinomycetes</taxon>
        <taxon>Kitasatosporales</taxon>
        <taxon>Streptomycetaceae</taxon>
        <taxon>Streptomyces</taxon>
    </lineage>
</organism>
<keyword evidence="3" id="KW-1185">Reference proteome</keyword>
<feature type="compositionally biased region" description="Polar residues" evidence="1">
    <location>
        <begin position="1"/>
        <end position="10"/>
    </location>
</feature>